<dbReference type="AlphaFoldDB" id="A0A7J9G8A0"/>
<dbReference type="PANTHER" id="PTHR31871">
    <property type="entry name" value="OS02G0137100 PROTEIN"/>
    <property type="match status" value="1"/>
</dbReference>
<gene>
    <name evidence="1" type="ORF">Gohar_017461</name>
</gene>
<dbReference type="Proteomes" id="UP000593560">
    <property type="component" value="Unassembled WGS sequence"/>
</dbReference>
<proteinExistence type="predicted"/>
<dbReference type="PANTHER" id="PTHR31871:SF68">
    <property type="match status" value="1"/>
</dbReference>
<protein>
    <submittedName>
        <fullName evidence="1">Uncharacterized protein</fullName>
    </submittedName>
</protein>
<dbReference type="EMBL" id="JABFAD010000002">
    <property type="protein sequence ID" value="MBA0793025.1"/>
    <property type="molecule type" value="Genomic_DNA"/>
</dbReference>
<organism evidence="1 2">
    <name type="scientific">Gossypium harknessii</name>
    <dbReference type="NCBI Taxonomy" id="34285"/>
    <lineage>
        <taxon>Eukaryota</taxon>
        <taxon>Viridiplantae</taxon>
        <taxon>Streptophyta</taxon>
        <taxon>Embryophyta</taxon>
        <taxon>Tracheophyta</taxon>
        <taxon>Spermatophyta</taxon>
        <taxon>Magnoliopsida</taxon>
        <taxon>eudicotyledons</taxon>
        <taxon>Gunneridae</taxon>
        <taxon>Pentapetalae</taxon>
        <taxon>rosids</taxon>
        <taxon>malvids</taxon>
        <taxon>Malvales</taxon>
        <taxon>Malvaceae</taxon>
        <taxon>Malvoideae</taxon>
        <taxon>Gossypium</taxon>
    </lineage>
</organism>
<reference evidence="1 2" key="1">
    <citation type="journal article" date="2019" name="Genome Biol. Evol.">
        <title>Insights into the evolution of the New World diploid cottons (Gossypium, subgenus Houzingenia) based on genome sequencing.</title>
        <authorList>
            <person name="Grover C.E."/>
            <person name="Arick M.A. 2nd"/>
            <person name="Thrash A."/>
            <person name="Conover J.L."/>
            <person name="Sanders W.S."/>
            <person name="Peterson D.G."/>
            <person name="Frelichowski J.E."/>
            <person name="Scheffler J.A."/>
            <person name="Scheffler B.E."/>
            <person name="Wendel J.F."/>
        </authorList>
    </citation>
    <scope>NUCLEOTIDE SEQUENCE [LARGE SCALE GENOMIC DNA]</scope>
    <source>
        <strain evidence="1">0</strain>
        <tissue evidence="1">Leaf</tissue>
    </source>
</reference>
<accession>A0A7J9G8A0</accession>
<evidence type="ECO:0000313" key="2">
    <source>
        <dbReference type="Proteomes" id="UP000593560"/>
    </source>
</evidence>
<dbReference type="Pfam" id="PF09713">
    <property type="entry name" value="A_thal_3526"/>
    <property type="match status" value="1"/>
</dbReference>
<evidence type="ECO:0000313" key="1">
    <source>
        <dbReference type="EMBL" id="MBA0793025.1"/>
    </source>
</evidence>
<comment type="caution">
    <text evidence="1">The sequence shown here is derived from an EMBL/GenBank/DDBJ whole genome shotgun (WGS) entry which is preliminary data.</text>
</comment>
<keyword evidence="2" id="KW-1185">Reference proteome</keyword>
<dbReference type="NCBIfam" id="TIGR01589">
    <property type="entry name" value="A_thal_3526"/>
    <property type="match status" value="1"/>
</dbReference>
<sequence>MIYCHNYNHVIPCLHCHPHSYIRMNRQVGVYYDWYCFFGFSWENLQVQHLIERCLLLYMSRQQCVKALAKYASIRPCITITVWRELEKENKDFFEAYFQALSLEAFYGWVYTFRNRVMKGRISTGSE</sequence>
<dbReference type="InterPro" id="IPR006476">
    <property type="entry name" value="CHP01589_pln"/>
</dbReference>
<dbReference type="OrthoDB" id="765837at2759"/>
<name>A0A7J9G8A0_9ROSI</name>